<feature type="transmembrane region" description="Helical" evidence="2">
    <location>
        <begin position="6"/>
        <end position="23"/>
    </location>
</feature>
<feature type="transmembrane region" description="Helical" evidence="2">
    <location>
        <begin position="91"/>
        <end position="112"/>
    </location>
</feature>
<dbReference type="InterPro" id="IPR017560">
    <property type="entry name" value="Cyt_c_biogenesis_CcmI"/>
</dbReference>
<dbReference type="RefSeq" id="WP_074733915.1">
    <property type="nucleotide sequence ID" value="NZ_FNNP01000001.1"/>
</dbReference>
<keyword evidence="2" id="KW-1133">Transmembrane helix</keyword>
<name>A0A1H2S052_9RHOB</name>
<organism evidence="3 4">
    <name type="scientific">Ruegeria halocynthiae</name>
    <dbReference type="NCBI Taxonomy" id="985054"/>
    <lineage>
        <taxon>Bacteria</taxon>
        <taxon>Pseudomonadati</taxon>
        <taxon>Pseudomonadota</taxon>
        <taxon>Alphaproteobacteria</taxon>
        <taxon>Rhodobacterales</taxon>
        <taxon>Roseobacteraceae</taxon>
        <taxon>Ruegeria</taxon>
    </lineage>
</organism>
<dbReference type="SUPFAM" id="SSF48452">
    <property type="entry name" value="TPR-like"/>
    <property type="match status" value="1"/>
</dbReference>
<proteinExistence type="predicted"/>
<dbReference type="EMBL" id="FNNP01000001">
    <property type="protein sequence ID" value="SDW24925.1"/>
    <property type="molecule type" value="Genomic_DNA"/>
</dbReference>
<accession>A0A1H2S052</accession>
<dbReference type="InterPro" id="IPR011990">
    <property type="entry name" value="TPR-like_helical_dom_sf"/>
</dbReference>
<dbReference type="OrthoDB" id="9815847at2"/>
<dbReference type="GO" id="GO:0017004">
    <property type="term" value="P:cytochrome complex assembly"/>
    <property type="evidence" value="ECO:0007669"/>
    <property type="project" value="UniProtKB-KW"/>
</dbReference>
<dbReference type="Gene3D" id="1.25.40.10">
    <property type="entry name" value="Tetratricopeptide repeat domain"/>
    <property type="match status" value="1"/>
</dbReference>
<evidence type="ECO:0000256" key="1">
    <source>
        <dbReference type="ARBA" id="ARBA00022748"/>
    </source>
</evidence>
<dbReference type="STRING" id="985054.SAMN05444358_101316"/>
<reference evidence="4" key="1">
    <citation type="submission" date="2016-10" db="EMBL/GenBank/DDBJ databases">
        <authorList>
            <person name="Varghese N."/>
            <person name="Submissions S."/>
        </authorList>
    </citation>
    <scope>NUCLEOTIDE SEQUENCE [LARGE SCALE GENOMIC DNA]</scope>
    <source>
        <strain evidence="4">DSM 27839</strain>
    </source>
</reference>
<evidence type="ECO:0000256" key="2">
    <source>
        <dbReference type="SAM" id="Phobius"/>
    </source>
</evidence>
<dbReference type="Proteomes" id="UP000183400">
    <property type="component" value="Unassembled WGS sequence"/>
</dbReference>
<evidence type="ECO:0000313" key="4">
    <source>
        <dbReference type="Proteomes" id="UP000183400"/>
    </source>
</evidence>
<protein>
    <submittedName>
        <fullName evidence="3">Cytochrome c-type biogenesis protein CcmH</fullName>
    </submittedName>
</protein>
<keyword evidence="4" id="KW-1185">Reference proteome</keyword>
<evidence type="ECO:0000313" key="3">
    <source>
        <dbReference type="EMBL" id="SDW24925.1"/>
    </source>
</evidence>
<keyword evidence="2" id="KW-0812">Transmembrane</keyword>
<gene>
    <name evidence="3" type="ORF">SAMN05444358_101316</name>
</gene>
<keyword evidence="1" id="KW-0201">Cytochrome c-type biogenesis</keyword>
<keyword evidence="2" id="KW-0472">Membrane</keyword>
<sequence length="409" mass="44296">MSFWVLIFLIALLIAVFLSYTMLRSHRDDGPTAAYDLRVYREQLASVDRDLARGVIAKADAERVRTEISRRILAADAQMRGESQSAGPPRLITIIAFLIIAAVLVGGGLAMYRQLGAAGFPDMPLSLRLEMAEELRANRPSQTEAEGMATPVQAPPLEESYETLLNRLRETVAERPDDLQGQTLLAQHETNAGNFKAGYEAQTRVIALSGETAPARAYSDQAEMMILAAGGYVSPEAENALRRALELDPSLGPARYYWGQMLAQTGRPDMAYRVWVDTLRDAPAGALWADAIRAQIDDLAFRAGVFNAPDLSSPPAAPGPSQEDMTAAAELTPEERQEMIRGMVDRLSERLASEGGAPEEWARLIAALGVLGDIDRAASIRDEALSLFAGNEEALQMIDAASAQAGIAQ</sequence>
<dbReference type="NCBIfam" id="TIGR03142">
    <property type="entry name" value="cytochro_ccmI"/>
    <property type="match status" value="1"/>
</dbReference>
<dbReference type="AlphaFoldDB" id="A0A1H2S052"/>